<proteinExistence type="predicted"/>
<dbReference type="SUPFAM" id="SSF57302">
    <property type="entry name" value="Snake toxin-like"/>
    <property type="match status" value="1"/>
</dbReference>
<keyword evidence="1" id="KW-0732">Signal</keyword>
<evidence type="ECO:0000313" key="3">
    <source>
        <dbReference type="WBParaSite" id="PDA_v2.g6584.t1"/>
    </source>
</evidence>
<evidence type="ECO:0000313" key="2">
    <source>
        <dbReference type="Proteomes" id="UP000887578"/>
    </source>
</evidence>
<feature type="signal peptide" evidence="1">
    <location>
        <begin position="1"/>
        <end position="16"/>
    </location>
</feature>
<sequence length="111" mass="12472">MFRFFITFALIPVIIGFQCYNDNMMPQYCSAATQYCLKADAYNGVTYRGCANLQDCPQGQTCAPITYSSDGTTDYVCCCVGDLCNSANYKHATTVLMVIPFIFHFFIKIFT</sequence>
<feature type="chain" id="PRO_5036734366" evidence="1">
    <location>
        <begin position="17"/>
        <end position="111"/>
    </location>
</feature>
<dbReference type="InterPro" id="IPR045860">
    <property type="entry name" value="Snake_toxin-like_sf"/>
</dbReference>
<accession>A0A914QXH6</accession>
<dbReference type="WBParaSite" id="PDA_v2.g6584.t1">
    <property type="protein sequence ID" value="PDA_v2.g6584.t1"/>
    <property type="gene ID" value="PDA_v2.g6584"/>
</dbReference>
<dbReference type="AlphaFoldDB" id="A0A914QXH6"/>
<organism evidence="2 3">
    <name type="scientific">Panagrolaimus davidi</name>
    <dbReference type="NCBI Taxonomy" id="227884"/>
    <lineage>
        <taxon>Eukaryota</taxon>
        <taxon>Metazoa</taxon>
        <taxon>Ecdysozoa</taxon>
        <taxon>Nematoda</taxon>
        <taxon>Chromadorea</taxon>
        <taxon>Rhabditida</taxon>
        <taxon>Tylenchina</taxon>
        <taxon>Panagrolaimomorpha</taxon>
        <taxon>Panagrolaimoidea</taxon>
        <taxon>Panagrolaimidae</taxon>
        <taxon>Panagrolaimus</taxon>
    </lineage>
</organism>
<dbReference type="Gene3D" id="2.10.60.10">
    <property type="entry name" value="CD59"/>
    <property type="match status" value="1"/>
</dbReference>
<protein>
    <submittedName>
        <fullName evidence="3">Uncharacterized protein</fullName>
    </submittedName>
</protein>
<keyword evidence="2" id="KW-1185">Reference proteome</keyword>
<evidence type="ECO:0000256" key="1">
    <source>
        <dbReference type="SAM" id="SignalP"/>
    </source>
</evidence>
<name>A0A914QXH6_9BILA</name>
<dbReference type="Proteomes" id="UP000887578">
    <property type="component" value="Unplaced"/>
</dbReference>
<reference evidence="3" key="1">
    <citation type="submission" date="2022-11" db="UniProtKB">
        <authorList>
            <consortium name="WormBaseParasite"/>
        </authorList>
    </citation>
    <scope>IDENTIFICATION</scope>
</reference>